<evidence type="ECO:0000313" key="2">
    <source>
        <dbReference type="Proteomes" id="UP001589775"/>
    </source>
</evidence>
<proteinExistence type="predicted"/>
<dbReference type="RefSeq" id="WP_378389136.1">
    <property type="nucleotide sequence ID" value="NZ_JBHLWM010000005.1"/>
</dbReference>
<protein>
    <submittedName>
        <fullName evidence="1">Uncharacterized protein</fullName>
    </submittedName>
</protein>
<reference evidence="1 2" key="1">
    <citation type="submission" date="2024-09" db="EMBL/GenBank/DDBJ databases">
        <authorList>
            <person name="Sun Q."/>
            <person name="Mori K."/>
        </authorList>
    </citation>
    <scope>NUCLEOTIDE SEQUENCE [LARGE SCALE GENOMIC DNA]</scope>
    <source>
        <strain evidence="1 2">KCTC 23279</strain>
    </source>
</reference>
<comment type="caution">
    <text evidence="1">The sequence shown here is derived from an EMBL/GenBank/DDBJ whole genome shotgun (WGS) entry which is preliminary data.</text>
</comment>
<evidence type="ECO:0000313" key="1">
    <source>
        <dbReference type="EMBL" id="MFC0241843.1"/>
    </source>
</evidence>
<sequence length="266" mass="31679">MEWGYILALGIGALAGYGFKPKAKPVSQDTSRFSRASAIDRSNLLQAYSRELSNYLIQLDPERYYSVYSRAFDEQERLFAADAKLREAELLILTERYPQYENFDFVGTRPYVVYESTFERYDAEDIEEHFVNLVKFHSLQRAGSEAWRELFPMLSTKEREHLVKYIREVKDKKFKERLKQAVREYRLATVSKPIDFETPDGGLVYENQDIAVFRLYDIAENAEGYWFKDTDEYGVHSSFYDDERDKSYESWYRSDRIFKKREVLMR</sequence>
<accession>A0ABV6EUD6</accession>
<dbReference type="Proteomes" id="UP001589775">
    <property type="component" value="Unassembled WGS sequence"/>
</dbReference>
<gene>
    <name evidence="1" type="ORF">ACFFJ6_15245</name>
</gene>
<name>A0ABV6EUD6_9BRAD</name>
<dbReference type="EMBL" id="JBHLWM010000005">
    <property type="protein sequence ID" value="MFC0241843.1"/>
    <property type="molecule type" value="Genomic_DNA"/>
</dbReference>
<organism evidence="1 2">
    <name type="scientific">Rhodopseudomonas telluris</name>
    <dbReference type="NCBI Taxonomy" id="644215"/>
    <lineage>
        <taxon>Bacteria</taxon>
        <taxon>Pseudomonadati</taxon>
        <taxon>Pseudomonadota</taxon>
        <taxon>Alphaproteobacteria</taxon>
        <taxon>Hyphomicrobiales</taxon>
        <taxon>Nitrobacteraceae</taxon>
        <taxon>Rhodopseudomonas</taxon>
    </lineage>
</organism>
<keyword evidence="2" id="KW-1185">Reference proteome</keyword>